<name>A0A803QQH4_CANSA</name>
<organism evidence="2 3">
    <name type="scientific">Cannabis sativa</name>
    <name type="common">Hemp</name>
    <name type="synonym">Marijuana</name>
    <dbReference type="NCBI Taxonomy" id="3483"/>
    <lineage>
        <taxon>Eukaryota</taxon>
        <taxon>Viridiplantae</taxon>
        <taxon>Streptophyta</taxon>
        <taxon>Embryophyta</taxon>
        <taxon>Tracheophyta</taxon>
        <taxon>Spermatophyta</taxon>
        <taxon>Magnoliopsida</taxon>
        <taxon>eudicotyledons</taxon>
        <taxon>Gunneridae</taxon>
        <taxon>Pentapetalae</taxon>
        <taxon>rosids</taxon>
        <taxon>fabids</taxon>
        <taxon>Rosales</taxon>
        <taxon>Cannabaceae</taxon>
        <taxon>Cannabis</taxon>
    </lineage>
</organism>
<proteinExistence type="predicted"/>
<dbReference type="CDD" id="cd07816">
    <property type="entry name" value="Bet_v1-like"/>
    <property type="match status" value="1"/>
</dbReference>
<dbReference type="RefSeq" id="XP_030485183.1">
    <property type="nucleotide sequence ID" value="XM_030629323.2"/>
</dbReference>
<protein>
    <recommendedName>
        <fullName evidence="1">Bet v I/Major latex protein domain-containing protein</fullName>
    </recommendedName>
</protein>
<feature type="domain" description="Bet v I/Major latex protein" evidence="1">
    <location>
        <begin position="4"/>
        <end position="155"/>
    </location>
</feature>
<dbReference type="InterPro" id="IPR000916">
    <property type="entry name" value="Bet_v_I/MLP"/>
</dbReference>
<dbReference type="Proteomes" id="UP000596661">
    <property type="component" value="Unassembled WGS sequence"/>
</dbReference>
<dbReference type="EMBL" id="UZAU01000811">
    <property type="status" value="NOT_ANNOTATED_CDS"/>
    <property type="molecule type" value="Genomic_DNA"/>
</dbReference>
<dbReference type="AlphaFoldDB" id="A0A803QQH4"/>
<dbReference type="PANTHER" id="PTHR31907">
    <property type="entry name" value="MLP-LIKE PROTEIN 423"/>
    <property type="match status" value="1"/>
</dbReference>
<dbReference type="OrthoDB" id="1858121at2759"/>
<dbReference type="InterPro" id="IPR023393">
    <property type="entry name" value="START-like_dom_sf"/>
</dbReference>
<dbReference type="GO" id="GO:0006952">
    <property type="term" value="P:defense response"/>
    <property type="evidence" value="ECO:0007669"/>
    <property type="project" value="InterPro"/>
</dbReference>
<dbReference type="Gramene" id="evm.model.10.814">
    <property type="protein sequence ID" value="cds.evm.model.10.814"/>
    <property type="gene ID" value="evm.TU.10.814"/>
</dbReference>
<evidence type="ECO:0000313" key="2">
    <source>
        <dbReference type="EnsemblPlants" id="cds.evm.model.10.814"/>
    </source>
</evidence>
<dbReference type="SMART" id="SM01037">
    <property type="entry name" value="Bet_v_1"/>
    <property type="match status" value="1"/>
</dbReference>
<dbReference type="SUPFAM" id="SSF55961">
    <property type="entry name" value="Bet v1-like"/>
    <property type="match status" value="1"/>
</dbReference>
<dbReference type="EnsemblPlants" id="evm.model.10.814">
    <property type="protein sequence ID" value="cds.evm.model.10.814"/>
    <property type="gene ID" value="evm.TU.10.814"/>
</dbReference>
<reference evidence="2" key="1">
    <citation type="submission" date="2021-03" db="UniProtKB">
        <authorList>
            <consortium name="EnsemblPlants"/>
        </authorList>
    </citation>
    <scope>IDENTIFICATION</scope>
</reference>
<dbReference type="KEGG" id="csav:115701508"/>
<gene>
    <name evidence="2" type="primary">LOC115701508</name>
</gene>
<evidence type="ECO:0000259" key="1">
    <source>
        <dbReference type="SMART" id="SM01037"/>
    </source>
</evidence>
<dbReference type="Gene3D" id="3.30.530.20">
    <property type="match status" value="1"/>
</dbReference>
<dbReference type="InterPro" id="IPR051761">
    <property type="entry name" value="MLP-like_ligand-binding"/>
</dbReference>
<keyword evidence="3" id="KW-1185">Reference proteome</keyword>
<sequence>MSADLCGKLEIDVESKTSPPKFYELLKHRPHHFPGASKDLIQSCDLHEGEWGKEGSVLHWNYFHEGKPKVAKEVVEDIDDDKKAITYRVIEGDLMEHYKSFKFVIQVIPKTDGEGSIVHWTIHYEKLHHEIIDPHTMIEFVHELTKYLDTHLHEA</sequence>
<dbReference type="OMA" id="LHWHFEY"/>
<evidence type="ECO:0000313" key="3">
    <source>
        <dbReference type="Proteomes" id="UP000596661"/>
    </source>
</evidence>
<dbReference type="GeneID" id="115701508"/>
<dbReference type="Pfam" id="PF00407">
    <property type="entry name" value="Bet_v_1"/>
    <property type="match status" value="1"/>
</dbReference>
<accession>A0A803QQH4</accession>